<dbReference type="AlphaFoldDB" id="A0A8S1J7V0"/>
<reference evidence="3" key="1">
    <citation type="submission" date="2020-12" db="EMBL/GenBank/DDBJ databases">
        <authorList>
            <person name="Iha C."/>
        </authorList>
    </citation>
    <scope>NUCLEOTIDE SEQUENCE</scope>
</reference>
<evidence type="ECO:0000313" key="3">
    <source>
        <dbReference type="EMBL" id="CAD7702126.1"/>
    </source>
</evidence>
<dbReference type="OrthoDB" id="6375174at2759"/>
<dbReference type="GO" id="GO:0004721">
    <property type="term" value="F:phosphoprotein phosphatase activity"/>
    <property type="evidence" value="ECO:0007669"/>
    <property type="project" value="InterPro"/>
</dbReference>
<dbReference type="InterPro" id="IPR016130">
    <property type="entry name" value="Tyr_Pase_AS"/>
</dbReference>
<name>A0A8S1J7V0_9CHLO</name>
<gene>
    <name evidence="3" type="ORF">OSTQU699_LOCUS7483</name>
</gene>
<feature type="region of interest" description="Disordered" evidence="1">
    <location>
        <begin position="394"/>
        <end position="413"/>
    </location>
</feature>
<organism evidence="3 4">
    <name type="scientific">Ostreobium quekettii</name>
    <dbReference type="NCBI Taxonomy" id="121088"/>
    <lineage>
        <taxon>Eukaryota</taxon>
        <taxon>Viridiplantae</taxon>
        <taxon>Chlorophyta</taxon>
        <taxon>core chlorophytes</taxon>
        <taxon>Ulvophyceae</taxon>
        <taxon>TCBD clade</taxon>
        <taxon>Bryopsidales</taxon>
        <taxon>Ostreobineae</taxon>
        <taxon>Ostreobiaceae</taxon>
        <taxon>Ostreobium</taxon>
    </lineage>
</organism>
<dbReference type="PROSITE" id="PS00383">
    <property type="entry name" value="TYR_PHOSPHATASE_1"/>
    <property type="match status" value="1"/>
</dbReference>
<dbReference type="Proteomes" id="UP000708148">
    <property type="component" value="Unassembled WGS sequence"/>
</dbReference>
<evidence type="ECO:0000313" key="4">
    <source>
        <dbReference type="Proteomes" id="UP000708148"/>
    </source>
</evidence>
<comment type="caution">
    <text evidence="3">The sequence shown here is derived from an EMBL/GenBank/DDBJ whole genome shotgun (WGS) entry which is preliminary data.</text>
</comment>
<dbReference type="InterPro" id="IPR026893">
    <property type="entry name" value="Tyr/Ser_Pase_IphP-type"/>
</dbReference>
<feature type="domain" description="Tyrosine specific protein phosphatases" evidence="2">
    <location>
        <begin position="173"/>
        <end position="207"/>
    </location>
</feature>
<accession>A0A8S1J7V0</accession>
<dbReference type="EMBL" id="CAJHUC010001717">
    <property type="protein sequence ID" value="CAD7702126.1"/>
    <property type="molecule type" value="Genomic_DNA"/>
</dbReference>
<dbReference type="Gene3D" id="3.90.190.10">
    <property type="entry name" value="Protein tyrosine phosphatase superfamily"/>
    <property type="match status" value="1"/>
</dbReference>
<evidence type="ECO:0000256" key="1">
    <source>
        <dbReference type="SAM" id="MobiDB-lite"/>
    </source>
</evidence>
<dbReference type="PANTHER" id="PTHR31126">
    <property type="entry name" value="TYROSINE-PROTEIN PHOSPHATASE"/>
    <property type="match status" value="1"/>
</dbReference>
<protein>
    <recommendedName>
        <fullName evidence="2">Tyrosine specific protein phosphatases domain-containing protein</fullName>
    </recommendedName>
</protein>
<dbReference type="SUPFAM" id="SSF52799">
    <property type="entry name" value="(Phosphotyrosine protein) phosphatases II"/>
    <property type="match status" value="1"/>
</dbReference>
<keyword evidence="4" id="KW-1185">Reference proteome</keyword>
<sequence>MARESAPAGIGRDPQAASPHGAQPNYGALNFRDAAAVWDCALQCGRIFRSSQFYSADVINNRGIKTILDLRKLKEPCKKENDLSAPVPSPCRVCCNKWQTDGVPNPCVLHVDLISTTLKMHIVAKMPCKMWWEVAKTVYKGDDPAAVLCPAIADSNIFGFKWFYAAILDKSKENIAKAIRVFADESNYPILVHCVHGKDRTGLIVMLLQSLCGVPKQSIVKDYTESDQQLKKGKEANELKMADYLKHDAVIAAVPTDCEGALKHIEEKYGSVDGYLENCGVTPEEIQKTRTNLLHRKILVCSESEPLKASDGAELLGVESNGSSARSTGASGIGCPTWCPSQGAGGCKSKVRHMVGKAYRKVVGARADTIPYPRYAYTPLLRHSSSEPNLHFEDMGVSEGGMGNGTTIGQQRD</sequence>
<feature type="region of interest" description="Disordered" evidence="1">
    <location>
        <begin position="1"/>
        <end position="21"/>
    </location>
</feature>
<dbReference type="Pfam" id="PF13350">
    <property type="entry name" value="Y_phosphatase3"/>
    <property type="match status" value="1"/>
</dbReference>
<dbReference type="PANTHER" id="PTHR31126:SF10">
    <property type="entry name" value="PROTEIN PHOSPHATASE, PUTATIVE (AFU_ORTHOLOGUE AFUA_6G06650)-RELATED"/>
    <property type="match status" value="1"/>
</dbReference>
<evidence type="ECO:0000259" key="2">
    <source>
        <dbReference type="PROSITE" id="PS50056"/>
    </source>
</evidence>
<proteinExistence type="predicted"/>
<dbReference type="InterPro" id="IPR029021">
    <property type="entry name" value="Prot-tyrosine_phosphatase-like"/>
</dbReference>
<dbReference type="InterPro" id="IPR000387">
    <property type="entry name" value="Tyr_Pase_dom"/>
</dbReference>
<dbReference type="PROSITE" id="PS50056">
    <property type="entry name" value="TYR_PHOSPHATASE_2"/>
    <property type="match status" value="1"/>
</dbReference>